<evidence type="ECO:0000313" key="2">
    <source>
        <dbReference type="EMBL" id="MEY1662790.1"/>
    </source>
</evidence>
<dbReference type="InterPro" id="IPR011542">
    <property type="entry name" value="SUF_FeS_clus_asmbl_SufD"/>
</dbReference>
<accession>A0ABV4AM88</accession>
<dbReference type="PANTHER" id="PTHR43575:SF1">
    <property type="entry name" value="PROTEIN ABCI7, CHLOROPLASTIC"/>
    <property type="match status" value="1"/>
</dbReference>
<dbReference type="Proteomes" id="UP001562065">
    <property type="component" value="Unassembled WGS sequence"/>
</dbReference>
<dbReference type="Pfam" id="PF01458">
    <property type="entry name" value="SUFBD_core"/>
    <property type="match status" value="1"/>
</dbReference>
<protein>
    <submittedName>
        <fullName evidence="2">Fe-S cluster assembly protein SufD</fullName>
    </submittedName>
</protein>
<dbReference type="EMBL" id="JBGCUO010000001">
    <property type="protein sequence ID" value="MEY1662790.1"/>
    <property type="molecule type" value="Genomic_DNA"/>
</dbReference>
<dbReference type="NCBIfam" id="TIGR01981">
    <property type="entry name" value="sufD"/>
    <property type="match status" value="1"/>
</dbReference>
<proteinExistence type="predicted"/>
<feature type="domain" description="SUF system FeS cluster assembly SufBD core" evidence="1">
    <location>
        <begin position="158"/>
        <end position="382"/>
    </location>
</feature>
<organism evidence="2 3">
    <name type="scientific">Isoalcanivorax beigongshangi</name>
    <dbReference type="NCBI Taxonomy" id="3238810"/>
    <lineage>
        <taxon>Bacteria</taxon>
        <taxon>Pseudomonadati</taxon>
        <taxon>Pseudomonadota</taxon>
        <taxon>Gammaproteobacteria</taxon>
        <taxon>Oceanospirillales</taxon>
        <taxon>Alcanivoracaceae</taxon>
        <taxon>Isoalcanivorax</taxon>
    </lineage>
</organism>
<sequence>MSTAELLMAQAQTQYVVADDALAALRRDAQARLDQLGFPGRGTEAWKYTSLFPLEQGHLATRATIATPRPLAALAPLQLVLCNGRLQTPPALPAGLSLARLDGSQAVDAEVISDALQTPFAWLNNATLEDGLLLTVADDTDIELPVEVLLQAHSDAPAHCHTRLRVVLGRNSRLTLIERYSALGPVLTNAVTELVAGANSRLVHYRLQAEAQESLHIGTLVMAPARDAVIECDQLMQGSALRRNDVRAILAEPGAHVALNGIFVGRGSTHTDNQVCLEHRTPHATSEQVYKGMAGDTAKLVFNGRIHIFPGAKGTDAQLSNKNLLLSPGCEVNSKPELVIYNDDVKCSHGTTCGQLDEQALFYLRSRGVDAAEARRMLGLGFVNELLDALPDPAVADWARPWLAAALDETAEA</sequence>
<name>A0ABV4AM88_9GAMM</name>
<reference evidence="2 3" key="1">
    <citation type="submission" date="2024-07" db="EMBL/GenBank/DDBJ databases">
        <authorList>
            <person name="Ren Q."/>
        </authorList>
    </citation>
    <scope>NUCLEOTIDE SEQUENCE [LARGE SCALE GENOMIC DNA]</scope>
    <source>
        <strain evidence="2 3">REN37</strain>
    </source>
</reference>
<gene>
    <name evidence="2" type="primary">sufD</name>
    <name evidence="2" type="ORF">AB5I84_11570</name>
</gene>
<dbReference type="InterPro" id="IPR000825">
    <property type="entry name" value="SUF_FeS_clus_asmbl_SufBD_core"/>
</dbReference>
<dbReference type="SUPFAM" id="SSF101960">
    <property type="entry name" value="Stabilizer of iron transporter SufD"/>
    <property type="match status" value="1"/>
</dbReference>
<keyword evidence="3" id="KW-1185">Reference proteome</keyword>
<evidence type="ECO:0000259" key="1">
    <source>
        <dbReference type="Pfam" id="PF01458"/>
    </source>
</evidence>
<comment type="caution">
    <text evidence="2">The sequence shown here is derived from an EMBL/GenBank/DDBJ whole genome shotgun (WGS) entry which is preliminary data.</text>
</comment>
<dbReference type="InterPro" id="IPR055346">
    <property type="entry name" value="Fe-S_cluster_assembly_SufBD"/>
</dbReference>
<dbReference type="RefSeq" id="WP_369456016.1">
    <property type="nucleotide sequence ID" value="NZ_JBGCUO010000001.1"/>
</dbReference>
<evidence type="ECO:0000313" key="3">
    <source>
        <dbReference type="Proteomes" id="UP001562065"/>
    </source>
</evidence>
<dbReference type="InterPro" id="IPR037284">
    <property type="entry name" value="SUF_FeS_clus_asmbl_SufBD_sf"/>
</dbReference>
<dbReference type="PANTHER" id="PTHR43575">
    <property type="entry name" value="PROTEIN ABCI7, CHLOROPLASTIC"/>
    <property type="match status" value="1"/>
</dbReference>